<dbReference type="InterPro" id="IPR005064">
    <property type="entry name" value="BUG"/>
</dbReference>
<accession>A0A1K2I4Y0</accession>
<dbReference type="PANTHER" id="PTHR42928">
    <property type="entry name" value="TRICARBOXYLATE-BINDING PROTEIN"/>
    <property type="match status" value="1"/>
</dbReference>
<dbReference type="RefSeq" id="WP_072346772.1">
    <property type="nucleotide sequence ID" value="NZ_FPKU01000004.1"/>
</dbReference>
<proteinExistence type="inferred from homology"/>
<keyword evidence="3" id="KW-0675">Receptor</keyword>
<dbReference type="AlphaFoldDB" id="A0A1K2I4Y0"/>
<sequence>MNIFAKAALAALAVTISAGAALAQYPDRPITMIVPFAAGGGTDATGRIIATLLEEKLGQPVNVENRTGAGGLVGHEALKAAAPDGYTIGILTTELSMFQPVGSGQITYEDFTLIGLYNADPSAVYVKADSPYQTIADLVAAVKDNPTPLRASGATYGGLNHVTWVSLVQAVGAPVEKAMWVPTDGASASLQLLASGAIDVSVSQLPEAQALVDAGEIRPLVYLGSERNAKAADVPAITEALGFEFAISGWRGLGAPKGIPDDIRDRLVTVFEEIVASPQFNEVMDGRNYGVVFEGGADFDAYLKTRAEAFNAAISSAGIKAN</sequence>
<comment type="similarity">
    <text evidence="1">Belongs to the UPF0065 (bug) family.</text>
</comment>
<evidence type="ECO:0000256" key="2">
    <source>
        <dbReference type="SAM" id="SignalP"/>
    </source>
</evidence>
<evidence type="ECO:0000256" key="1">
    <source>
        <dbReference type="ARBA" id="ARBA00006987"/>
    </source>
</evidence>
<dbReference type="Pfam" id="PF03401">
    <property type="entry name" value="TctC"/>
    <property type="match status" value="1"/>
</dbReference>
<dbReference type="InterPro" id="IPR042100">
    <property type="entry name" value="Bug_dom1"/>
</dbReference>
<reference evidence="3 4" key="1">
    <citation type="submission" date="2016-11" db="EMBL/GenBank/DDBJ databases">
        <authorList>
            <person name="Jaros S."/>
            <person name="Januszkiewicz K."/>
            <person name="Wedrychowicz H."/>
        </authorList>
    </citation>
    <scope>NUCLEOTIDE SEQUENCE [LARGE SCALE GENOMIC DNA]</scope>
    <source>
        <strain evidence="3 4">ATCC 23634</strain>
    </source>
</reference>
<organism evidence="3 4">
    <name type="scientific">Devosia enhydra</name>
    <dbReference type="NCBI Taxonomy" id="665118"/>
    <lineage>
        <taxon>Bacteria</taxon>
        <taxon>Pseudomonadati</taxon>
        <taxon>Pseudomonadota</taxon>
        <taxon>Alphaproteobacteria</taxon>
        <taxon>Hyphomicrobiales</taxon>
        <taxon>Devosiaceae</taxon>
        <taxon>Devosia</taxon>
    </lineage>
</organism>
<dbReference type="SUPFAM" id="SSF53850">
    <property type="entry name" value="Periplasmic binding protein-like II"/>
    <property type="match status" value="1"/>
</dbReference>
<dbReference type="Gene3D" id="3.40.190.150">
    <property type="entry name" value="Bordetella uptake gene, domain 1"/>
    <property type="match status" value="1"/>
</dbReference>
<name>A0A1K2I4Y0_9HYPH</name>
<evidence type="ECO:0000313" key="3">
    <source>
        <dbReference type="EMBL" id="SFZ86788.1"/>
    </source>
</evidence>
<protein>
    <submittedName>
        <fullName evidence="3">Tripartite-type tricarboxylate transporter, receptor component TctC</fullName>
    </submittedName>
</protein>
<feature type="signal peptide" evidence="2">
    <location>
        <begin position="1"/>
        <end position="23"/>
    </location>
</feature>
<dbReference type="PIRSF" id="PIRSF017082">
    <property type="entry name" value="YflP"/>
    <property type="match status" value="1"/>
</dbReference>
<keyword evidence="4" id="KW-1185">Reference proteome</keyword>
<dbReference type="EMBL" id="FPKU01000004">
    <property type="protein sequence ID" value="SFZ86788.1"/>
    <property type="molecule type" value="Genomic_DNA"/>
</dbReference>
<keyword evidence="2" id="KW-0732">Signal</keyword>
<evidence type="ECO:0000313" key="4">
    <source>
        <dbReference type="Proteomes" id="UP000183447"/>
    </source>
</evidence>
<dbReference type="STRING" id="665118.SAMN02983003_3982"/>
<dbReference type="Proteomes" id="UP000183447">
    <property type="component" value="Unassembled WGS sequence"/>
</dbReference>
<dbReference type="PANTHER" id="PTHR42928:SF5">
    <property type="entry name" value="BLR1237 PROTEIN"/>
    <property type="match status" value="1"/>
</dbReference>
<gene>
    <name evidence="3" type="ORF">SAMN02983003_3982</name>
</gene>
<feature type="chain" id="PRO_5012182389" evidence="2">
    <location>
        <begin position="24"/>
        <end position="322"/>
    </location>
</feature>
<dbReference type="CDD" id="cd07012">
    <property type="entry name" value="PBP2_Bug_TTT"/>
    <property type="match status" value="1"/>
</dbReference>
<dbReference type="Gene3D" id="3.40.190.10">
    <property type="entry name" value="Periplasmic binding protein-like II"/>
    <property type="match status" value="1"/>
</dbReference>